<dbReference type="EMBL" id="AP014880">
    <property type="protein sequence ID" value="BAW16997.1"/>
    <property type="molecule type" value="Genomic_DNA"/>
</dbReference>
<gene>
    <name evidence="1" type="ORF">SITYG_10170</name>
</gene>
<accession>A0AAD1FJK4</accession>
<dbReference type="AlphaFoldDB" id="A0AAD1FJK4"/>
<evidence type="ECO:0000313" key="1">
    <source>
        <dbReference type="EMBL" id="BAW16997.1"/>
    </source>
</evidence>
<evidence type="ECO:0000313" key="2">
    <source>
        <dbReference type="Proteomes" id="UP000217792"/>
    </source>
</evidence>
<proteinExistence type="predicted"/>
<protein>
    <submittedName>
        <fullName evidence="1">Uncharacterized protein</fullName>
    </submittedName>
</protein>
<reference evidence="1 2" key="1">
    <citation type="journal article" date="2017" name="Infect. Immun.">
        <title>Characterization of the Pathogenicity of Streptococcus intermedius TYG1620 Isolated from a Human Brain Abscess Based on the Complete Genome Sequence with Transcriptome Analysis and Transposon Mutagenesis in a Murine Subcutaneous Abscess Model.</title>
        <authorList>
            <person name="Hasegawa N."/>
            <person name="Sekizuka T."/>
            <person name="Sugi Y."/>
            <person name="Kawakami N."/>
            <person name="Ogasawara Y."/>
            <person name="Kato K."/>
            <person name="Yamashita A."/>
            <person name="Takeuchi F."/>
            <person name="Kuroda M."/>
        </authorList>
    </citation>
    <scope>NUCLEOTIDE SEQUENCE [LARGE SCALE GENOMIC DNA]</scope>
    <source>
        <strain evidence="1 2">TYG1620</strain>
    </source>
</reference>
<organism evidence="1 2">
    <name type="scientific">Streptococcus intermedius</name>
    <dbReference type="NCBI Taxonomy" id="1338"/>
    <lineage>
        <taxon>Bacteria</taxon>
        <taxon>Bacillati</taxon>
        <taxon>Bacillota</taxon>
        <taxon>Bacilli</taxon>
        <taxon>Lactobacillales</taxon>
        <taxon>Streptococcaceae</taxon>
        <taxon>Streptococcus</taxon>
        <taxon>Streptococcus anginosus group</taxon>
    </lineage>
</organism>
<dbReference type="Proteomes" id="UP000217792">
    <property type="component" value="Chromosome"/>
</dbReference>
<sequence>MYEDHHQSGSKRLCKARAYQWFIGKLLLHLFYHRKANLPVVKL</sequence>
<name>A0AAD1FJK4_STRIT</name>